<dbReference type="Proteomes" id="UP000033475">
    <property type="component" value="Unassembled WGS sequence"/>
</dbReference>
<dbReference type="EMBL" id="LANQ01000001">
    <property type="protein sequence ID" value="KJV59256.1"/>
    <property type="molecule type" value="Genomic_DNA"/>
</dbReference>
<comment type="caution">
    <text evidence="1">The sequence shown here is derived from an EMBL/GenBank/DDBJ whole genome shotgun (WGS) entry which is preliminary data.</text>
</comment>
<evidence type="ECO:0000313" key="2">
    <source>
        <dbReference type="Proteomes" id="UP000033475"/>
    </source>
</evidence>
<organism evidence="1 2">
    <name type="scientific">Rickettsia felis str. Pedreira</name>
    <dbReference type="NCBI Taxonomy" id="1359196"/>
    <lineage>
        <taxon>Bacteria</taxon>
        <taxon>Pseudomonadati</taxon>
        <taxon>Pseudomonadota</taxon>
        <taxon>Alphaproteobacteria</taxon>
        <taxon>Rickettsiales</taxon>
        <taxon>Rickettsiaceae</taxon>
        <taxon>Rickettsieae</taxon>
        <taxon>Rickettsia</taxon>
        <taxon>spotted fever group</taxon>
    </lineage>
</organism>
<sequence>MTTPFQLIQEFKFTEAVGLLASTNINERGNIIFQLKKADDTLIPYAAISVNALEALCFMNSVLSLTSNSLEQLNGRGMILKNCIKAAYNKMKNYDNTIWDGRDNNGNSTAQWLAWGGAATASRFIK</sequence>
<evidence type="ECO:0000313" key="1">
    <source>
        <dbReference type="EMBL" id="KJV59256.1"/>
    </source>
</evidence>
<protein>
    <submittedName>
        <fullName evidence="1">Uncharacterized protein</fullName>
    </submittedName>
</protein>
<dbReference type="RefSeq" id="WP_011271140.1">
    <property type="nucleotide sequence ID" value="NZ_LANQ01000001.1"/>
</dbReference>
<dbReference type="PATRIC" id="fig|1359196.3.peg.1607"/>
<accession>A0A0F3MUA6</accession>
<reference evidence="1 2" key="1">
    <citation type="submission" date="2015-01" db="EMBL/GenBank/DDBJ databases">
        <title>Genome Sequencing of Rickettsiales.</title>
        <authorList>
            <person name="Daugherty S.C."/>
            <person name="Su Q."/>
            <person name="Abolude K."/>
            <person name="Beier-Sexton M."/>
            <person name="Carlyon J.A."/>
            <person name="Carter R."/>
            <person name="Day N.P."/>
            <person name="Dumler S.J."/>
            <person name="Dyachenko V."/>
            <person name="Godinez A."/>
            <person name="Kurtti T.J."/>
            <person name="Lichay M."/>
            <person name="Mullins K.E."/>
            <person name="Ott S."/>
            <person name="Pappas-Brown V."/>
            <person name="Paris D.H."/>
            <person name="Patel P."/>
            <person name="Richards A.L."/>
            <person name="Sadzewicz L."/>
            <person name="Sears K."/>
            <person name="Seidman D."/>
            <person name="Sengamalay N."/>
            <person name="Stenos J."/>
            <person name="Tallon L.J."/>
            <person name="Vincent G."/>
            <person name="Fraser C.M."/>
            <person name="Munderloh U."/>
            <person name="Dunning-Hotopp J.C."/>
        </authorList>
    </citation>
    <scope>NUCLEOTIDE SEQUENCE [LARGE SCALE GENOMIC DNA]</scope>
    <source>
        <strain evidence="1 2">Pedreira</strain>
    </source>
</reference>
<name>A0A0F3MUA6_RICFI</name>
<gene>
    <name evidence="1" type="ORF">RFEPED_1660</name>
</gene>
<dbReference type="AlphaFoldDB" id="A0A0F3MUA6"/>
<proteinExistence type="predicted"/>